<name>A0A4Q2CYT9_9AGAR</name>
<evidence type="ECO:0000256" key="1">
    <source>
        <dbReference type="SAM" id="MobiDB-lite"/>
    </source>
</evidence>
<comment type="caution">
    <text evidence="2">The sequence shown here is derived from an EMBL/GenBank/DDBJ whole genome shotgun (WGS) entry which is preliminary data.</text>
</comment>
<accession>A0A4Q2CYT9</accession>
<feature type="region of interest" description="Disordered" evidence="1">
    <location>
        <begin position="1"/>
        <end position="59"/>
    </location>
</feature>
<feature type="compositionally biased region" description="Low complexity" evidence="1">
    <location>
        <begin position="1"/>
        <end position="10"/>
    </location>
</feature>
<keyword evidence="3" id="KW-1185">Reference proteome</keyword>
<protein>
    <submittedName>
        <fullName evidence="2">Uncharacterized protein</fullName>
    </submittedName>
</protein>
<gene>
    <name evidence="2" type="ORF">EST38_g14236</name>
</gene>
<evidence type="ECO:0000313" key="3">
    <source>
        <dbReference type="Proteomes" id="UP000290288"/>
    </source>
</evidence>
<organism evidence="2 3">
    <name type="scientific">Candolleomyces aberdarensis</name>
    <dbReference type="NCBI Taxonomy" id="2316362"/>
    <lineage>
        <taxon>Eukaryota</taxon>
        <taxon>Fungi</taxon>
        <taxon>Dikarya</taxon>
        <taxon>Basidiomycota</taxon>
        <taxon>Agaricomycotina</taxon>
        <taxon>Agaricomycetes</taxon>
        <taxon>Agaricomycetidae</taxon>
        <taxon>Agaricales</taxon>
        <taxon>Agaricineae</taxon>
        <taxon>Psathyrellaceae</taxon>
        <taxon>Candolleomyces</taxon>
    </lineage>
</organism>
<dbReference type="Proteomes" id="UP000290288">
    <property type="component" value="Unassembled WGS sequence"/>
</dbReference>
<reference evidence="2 3" key="1">
    <citation type="submission" date="2019-01" db="EMBL/GenBank/DDBJ databases">
        <title>Draft genome sequence of Psathyrella aberdarensis IHI B618.</title>
        <authorList>
            <person name="Buettner E."/>
            <person name="Kellner H."/>
        </authorList>
    </citation>
    <scope>NUCLEOTIDE SEQUENCE [LARGE SCALE GENOMIC DNA]</scope>
    <source>
        <strain evidence="2 3">IHI B618</strain>
    </source>
</reference>
<dbReference type="AlphaFoldDB" id="A0A4Q2CYT9"/>
<sequence length="324" mass="35970">MQQSHSVPVPHYHHPSPSRPQTIATAGWLLPPPDAQSTPPPRQGNAHHGPISVPRPSFNKIPFGDNPFVGVLHTQTNGSGQFQQPPPPPVPPIPPACSPAPPVPSPQQYYYGPPQPQIIYLQAPAQHEKVPKKPPLNLIKLLSAPGDFHAWHIELQRVCIDHGLWPHIAPHPQNGATYIEGLWPSYMPQNPAEQSYWWKVDSVVSSMLVEHLSPSIHGLVPFSTAVSRVTSREIYNWILKHYGLNDYASFSALEFDLLRTNCTKTSVQEYTRNWLEKLSTIRTSSYPTDERGLLNGFLVGLPVNDPNYASLVAEIGLVNSLRSV</sequence>
<dbReference type="OrthoDB" id="3032924at2759"/>
<evidence type="ECO:0000313" key="2">
    <source>
        <dbReference type="EMBL" id="RXW11619.1"/>
    </source>
</evidence>
<proteinExistence type="predicted"/>
<feature type="compositionally biased region" description="Pro residues" evidence="1">
    <location>
        <begin position="30"/>
        <end position="42"/>
    </location>
</feature>
<dbReference type="EMBL" id="SDEE01001743">
    <property type="protein sequence ID" value="RXW11619.1"/>
    <property type="molecule type" value="Genomic_DNA"/>
</dbReference>